<protein>
    <submittedName>
        <fullName evidence="1">Uncharacterized protein</fullName>
    </submittedName>
</protein>
<sequence>MLQLDGTYPSLEDIEKTDDLLDLLLIAEEHHVQFDDLSSVPELKERLVLEYWRRKGRRPYVEVRYFGFCWHFRHSCLTQLFNLADLCKRPIKS</sequence>
<dbReference type="Proteomes" id="UP000828390">
    <property type="component" value="Unassembled WGS sequence"/>
</dbReference>
<evidence type="ECO:0000313" key="2">
    <source>
        <dbReference type="Proteomes" id="UP000828390"/>
    </source>
</evidence>
<comment type="caution">
    <text evidence="1">The sequence shown here is derived from an EMBL/GenBank/DDBJ whole genome shotgun (WGS) entry which is preliminary data.</text>
</comment>
<dbReference type="AlphaFoldDB" id="A0A9D4NF97"/>
<gene>
    <name evidence="1" type="ORF">DPMN_016683</name>
</gene>
<proteinExistence type="predicted"/>
<dbReference type="EMBL" id="JAIWYP010000001">
    <property type="protein sequence ID" value="KAH3892564.1"/>
    <property type="molecule type" value="Genomic_DNA"/>
</dbReference>
<organism evidence="1 2">
    <name type="scientific">Dreissena polymorpha</name>
    <name type="common">Zebra mussel</name>
    <name type="synonym">Mytilus polymorpha</name>
    <dbReference type="NCBI Taxonomy" id="45954"/>
    <lineage>
        <taxon>Eukaryota</taxon>
        <taxon>Metazoa</taxon>
        <taxon>Spiralia</taxon>
        <taxon>Lophotrochozoa</taxon>
        <taxon>Mollusca</taxon>
        <taxon>Bivalvia</taxon>
        <taxon>Autobranchia</taxon>
        <taxon>Heteroconchia</taxon>
        <taxon>Euheterodonta</taxon>
        <taxon>Imparidentia</taxon>
        <taxon>Neoheterodontei</taxon>
        <taxon>Myida</taxon>
        <taxon>Dreissenoidea</taxon>
        <taxon>Dreissenidae</taxon>
        <taxon>Dreissena</taxon>
    </lineage>
</organism>
<accession>A0A9D4NF97</accession>
<name>A0A9D4NF97_DREPO</name>
<keyword evidence="2" id="KW-1185">Reference proteome</keyword>
<reference evidence="1" key="1">
    <citation type="journal article" date="2019" name="bioRxiv">
        <title>The Genome of the Zebra Mussel, Dreissena polymorpha: A Resource for Invasive Species Research.</title>
        <authorList>
            <person name="McCartney M.A."/>
            <person name="Auch B."/>
            <person name="Kono T."/>
            <person name="Mallez S."/>
            <person name="Zhang Y."/>
            <person name="Obille A."/>
            <person name="Becker A."/>
            <person name="Abrahante J.E."/>
            <person name="Garbe J."/>
            <person name="Badalamenti J.P."/>
            <person name="Herman A."/>
            <person name="Mangelson H."/>
            <person name="Liachko I."/>
            <person name="Sullivan S."/>
            <person name="Sone E.D."/>
            <person name="Koren S."/>
            <person name="Silverstein K.A.T."/>
            <person name="Beckman K.B."/>
            <person name="Gohl D.M."/>
        </authorList>
    </citation>
    <scope>NUCLEOTIDE SEQUENCE</scope>
    <source>
        <strain evidence="1">Duluth1</strain>
        <tissue evidence="1">Whole animal</tissue>
    </source>
</reference>
<evidence type="ECO:0000313" key="1">
    <source>
        <dbReference type="EMBL" id="KAH3892564.1"/>
    </source>
</evidence>
<reference evidence="1" key="2">
    <citation type="submission" date="2020-11" db="EMBL/GenBank/DDBJ databases">
        <authorList>
            <person name="McCartney M.A."/>
            <person name="Auch B."/>
            <person name="Kono T."/>
            <person name="Mallez S."/>
            <person name="Becker A."/>
            <person name="Gohl D.M."/>
            <person name="Silverstein K.A.T."/>
            <person name="Koren S."/>
            <person name="Bechman K.B."/>
            <person name="Herman A."/>
            <person name="Abrahante J.E."/>
            <person name="Garbe J."/>
        </authorList>
    </citation>
    <scope>NUCLEOTIDE SEQUENCE</scope>
    <source>
        <strain evidence="1">Duluth1</strain>
        <tissue evidence="1">Whole animal</tissue>
    </source>
</reference>